<organism evidence="1 2">
    <name type="scientific">Dreissena polymorpha</name>
    <name type="common">Zebra mussel</name>
    <name type="synonym">Mytilus polymorpha</name>
    <dbReference type="NCBI Taxonomy" id="45954"/>
    <lineage>
        <taxon>Eukaryota</taxon>
        <taxon>Metazoa</taxon>
        <taxon>Spiralia</taxon>
        <taxon>Lophotrochozoa</taxon>
        <taxon>Mollusca</taxon>
        <taxon>Bivalvia</taxon>
        <taxon>Autobranchia</taxon>
        <taxon>Heteroconchia</taxon>
        <taxon>Euheterodonta</taxon>
        <taxon>Imparidentia</taxon>
        <taxon>Neoheterodontei</taxon>
        <taxon>Myida</taxon>
        <taxon>Dreissenoidea</taxon>
        <taxon>Dreissenidae</taxon>
        <taxon>Dreissena</taxon>
    </lineage>
</organism>
<reference evidence="1" key="1">
    <citation type="journal article" date="2019" name="bioRxiv">
        <title>The Genome of the Zebra Mussel, Dreissena polymorpha: A Resource for Invasive Species Research.</title>
        <authorList>
            <person name="McCartney M.A."/>
            <person name="Auch B."/>
            <person name="Kono T."/>
            <person name="Mallez S."/>
            <person name="Zhang Y."/>
            <person name="Obille A."/>
            <person name="Becker A."/>
            <person name="Abrahante J.E."/>
            <person name="Garbe J."/>
            <person name="Badalamenti J.P."/>
            <person name="Herman A."/>
            <person name="Mangelson H."/>
            <person name="Liachko I."/>
            <person name="Sullivan S."/>
            <person name="Sone E.D."/>
            <person name="Koren S."/>
            <person name="Silverstein K.A.T."/>
            <person name="Beckman K.B."/>
            <person name="Gohl D.M."/>
        </authorList>
    </citation>
    <scope>NUCLEOTIDE SEQUENCE</scope>
    <source>
        <strain evidence="1">Duluth1</strain>
        <tissue evidence="1">Whole animal</tissue>
    </source>
</reference>
<proteinExistence type="predicted"/>
<dbReference type="Proteomes" id="UP000828390">
    <property type="component" value="Unassembled WGS sequence"/>
</dbReference>
<protein>
    <submittedName>
        <fullName evidence="1">Uncharacterized protein</fullName>
    </submittedName>
</protein>
<comment type="caution">
    <text evidence="1">The sequence shown here is derived from an EMBL/GenBank/DDBJ whole genome shotgun (WGS) entry which is preliminary data.</text>
</comment>
<dbReference type="EMBL" id="JAIWYP010000011">
    <property type="protein sequence ID" value="KAH3738206.1"/>
    <property type="molecule type" value="Genomic_DNA"/>
</dbReference>
<evidence type="ECO:0000313" key="1">
    <source>
        <dbReference type="EMBL" id="KAH3738206.1"/>
    </source>
</evidence>
<keyword evidence="2" id="KW-1185">Reference proteome</keyword>
<gene>
    <name evidence="1" type="ORF">DPMN_044834</name>
</gene>
<evidence type="ECO:0000313" key="2">
    <source>
        <dbReference type="Proteomes" id="UP000828390"/>
    </source>
</evidence>
<accession>A0A9D4I0U2</accession>
<sequence length="118" mass="13828">MEYLVRLTKGHLRSMCSNVTEKSLVKPSSSFFGLNEISDQFDQETFTIKRAQKHKRLSCFEDEKTIISSLRAIRPFLVTPGRRVASMKKTPTNPITKLNLEEFIKWNETHNLKMFYEL</sequence>
<reference evidence="1" key="2">
    <citation type="submission" date="2020-11" db="EMBL/GenBank/DDBJ databases">
        <authorList>
            <person name="McCartney M.A."/>
            <person name="Auch B."/>
            <person name="Kono T."/>
            <person name="Mallez S."/>
            <person name="Becker A."/>
            <person name="Gohl D.M."/>
            <person name="Silverstein K.A.T."/>
            <person name="Koren S."/>
            <person name="Bechman K.B."/>
            <person name="Herman A."/>
            <person name="Abrahante J.E."/>
            <person name="Garbe J."/>
        </authorList>
    </citation>
    <scope>NUCLEOTIDE SEQUENCE</scope>
    <source>
        <strain evidence="1">Duluth1</strain>
        <tissue evidence="1">Whole animal</tissue>
    </source>
</reference>
<name>A0A9D4I0U2_DREPO</name>
<dbReference type="AlphaFoldDB" id="A0A9D4I0U2"/>